<protein>
    <submittedName>
        <fullName evidence="2">Uncharacterized protein</fullName>
    </submittedName>
</protein>
<accession>A0A0L0W2M9</accession>
<name>A0A0L0W2M9_9BASI</name>
<gene>
    <name evidence="2" type="ORF">PSTG_01195</name>
</gene>
<evidence type="ECO:0000256" key="1">
    <source>
        <dbReference type="SAM" id="MobiDB-lite"/>
    </source>
</evidence>
<sequence>MVNSTTHPGEREEEDSINSTRETITEILAPPISSDSSADLIRTNRHHHLEPTFEREVQQQSVLCPLHHSHSRSIRLNKIITIIQSSDVKNNSYSSKISPVTLAVHVYST</sequence>
<dbReference type="Proteomes" id="UP000054564">
    <property type="component" value="Unassembled WGS sequence"/>
</dbReference>
<dbReference type="AlphaFoldDB" id="A0A0L0W2M9"/>
<keyword evidence="3" id="KW-1185">Reference proteome</keyword>
<feature type="region of interest" description="Disordered" evidence="1">
    <location>
        <begin position="1"/>
        <end position="29"/>
    </location>
</feature>
<comment type="caution">
    <text evidence="2">The sequence shown here is derived from an EMBL/GenBank/DDBJ whole genome shotgun (WGS) entry which is preliminary data.</text>
</comment>
<evidence type="ECO:0000313" key="2">
    <source>
        <dbReference type="EMBL" id="KNF05798.1"/>
    </source>
</evidence>
<evidence type="ECO:0000313" key="3">
    <source>
        <dbReference type="Proteomes" id="UP000054564"/>
    </source>
</evidence>
<organism evidence="2 3">
    <name type="scientific">Puccinia striiformis f. sp. tritici PST-78</name>
    <dbReference type="NCBI Taxonomy" id="1165861"/>
    <lineage>
        <taxon>Eukaryota</taxon>
        <taxon>Fungi</taxon>
        <taxon>Dikarya</taxon>
        <taxon>Basidiomycota</taxon>
        <taxon>Pucciniomycotina</taxon>
        <taxon>Pucciniomycetes</taxon>
        <taxon>Pucciniales</taxon>
        <taxon>Pucciniaceae</taxon>
        <taxon>Puccinia</taxon>
    </lineage>
</organism>
<proteinExistence type="predicted"/>
<reference evidence="3" key="1">
    <citation type="submission" date="2014-03" db="EMBL/GenBank/DDBJ databases">
        <title>The Genome Sequence of Puccinia striiformis f. sp. tritici PST-78.</title>
        <authorList>
            <consortium name="The Broad Institute Genome Sequencing Platform"/>
            <person name="Cuomo C."/>
            <person name="Hulbert S."/>
            <person name="Chen X."/>
            <person name="Walker B."/>
            <person name="Young S.K."/>
            <person name="Zeng Q."/>
            <person name="Gargeya S."/>
            <person name="Fitzgerald M."/>
            <person name="Haas B."/>
            <person name="Abouelleil A."/>
            <person name="Alvarado L."/>
            <person name="Arachchi H.M."/>
            <person name="Berlin A.M."/>
            <person name="Chapman S.B."/>
            <person name="Goldberg J."/>
            <person name="Griggs A."/>
            <person name="Gujja S."/>
            <person name="Hansen M."/>
            <person name="Howarth C."/>
            <person name="Imamovic A."/>
            <person name="Larimer J."/>
            <person name="McCowan C."/>
            <person name="Montmayeur A."/>
            <person name="Murphy C."/>
            <person name="Neiman D."/>
            <person name="Pearson M."/>
            <person name="Priest M."/>
            <person name="Roberts A."/>
            <person name="Saif S."/>
            <person name="Shea T."/>
            <person name="Sisk P."/>
            <person name="Sykes S."/>
            <person name="Wortman J."/>
            <person name="Nusbaum C."/>
            <person name="Birren B."/>
        </authorList>
    </citation>
    <scope>NUCLEOTIDE SEQUENCE [LARGE SCALE GENOMIC DNA]</scope>
    <source>
        <strain evidence="3">race PST-78</strain>
    </source>
</reference>
<dbReference type="EMBL" id="AJIL01000006">
    <property type="protein sequence ID" value="KNF05798.1"/>
    <property type="molecule type" value="Genomic_DNA"/>
</dbReference>